<comment type="catalytic activity">
    <reaction evidence="9">
        <text>epoxyqueuosine(34) in tRNA + AH2 = queuosine(34) in tRNA + A + H2O</text>
        <dbReference type="Rhea" id="RHEA:32159"/>
        <dbReference type="Rhea" id="RHEA-COMP:18571"/>
        <dbReference type="Rhea" id="RHEA-COMP:18582"/>
        <dbReference type="ChEBI" id="CHEBI:13193"/>
        <dbReference type="ChEBI" id="CHEBI:15377"/>
        <dbReference type="ChEBI" id="CHEBI:17499"/>
        <dbReference type="ChEBI" id="CHEBI:194431"/>
        <dbReference type="ChEBI" id="CHEBI:194443"/>
        <dbReference type="EC" id="1.17.99.6"/>
    </reaction>
</comment>
<proteinExistence type="inferred from homology"/>
<feature type="binding site" evidence="9">
    <location>
        <position position="180"/>
    </location>
    <ligand>
        <name>cob(II)alamin</name>
        <dbReference type="ChEBI" id="CHEBI:16304"/>
    </ligand>
</feature>
<feature type="binding site" evidence="9">
    <location>
        <position position="145"/>
    </location>
    <ligand>
        <name>cob(II)alamin</name>
        <dbReference type="ChEBI" id="CHEBI:16304"/>
    </ligand>
</feature>
<comment type="caution">
    <text evidence="9">Lacks conserved residue(s) required for the propagation of feature annotation.</text>
</comment>
<evidence type="ECO:0000256" key="6">
    <source>
        <dbReference type="ARBA" id="ARBA00023002"/>
    </source>
</evidence>
<feature type="active site" description="Proton donor" evidence="9">
    <location>
        <position position="145"/>
    </location>
</feature>
<evidence type="ECO:0000256" key="5">
    <source>
        <dbReference type="ARBA" id="ARBA00022785"/>
    </source>
</evidence>
<dbReference type="PANTHER" id="PTHR30002">
    <property type="entry name" value="EPOXYQUEUOSINE REDUCTASE"/>
    <property type="match status" value="1"/>
</dbReference>
<evidence type="ECO:0000256" key="8">
    <source>
        <dbReference type="ARBA" id="ARBA00023014"/>
    </source>
</evidence>
<keyword evidence="9" id="KW-0170">Cobalt</keyword>
<dbReference type="PROSITE" id="PS51379">
    <property type="entry name" value="4FE4S_FER_2"/>
    <property type="match status" value="1"/>
</dbReference>
<comment type="subunit">
    <text evidence="9">Monomer.</text>
</comment>
<organism evidence="11 12">
    <name type="scientific">Vogesella indigofera</name>
    <name type="common">Pseudomonas indigofera</name>
    <dbReference type="NCBI Taxonomy" id="45465"/>
    <lineage>
        <taxon>Bacteria</taxon>
        <taxon>Pseudomonadati</taxon>
        <taxon>Pseudomonadota</taxon>
        <taxon>Betaproteobacteria</taxon>
        <taxon>Neisseriales</taxon>
        <taxon>Chromobacteriaceae</taxon>
        <taxon>Vogesella</taxon>
    </lineage>
</organism>
<feature type="binding site" evidence="9">
    <location>
        <position position="67"/>
    </location>
    <ligand>
        <name>cob(II)alamin</name>
        <dbReference type="ChEBI" id="CHEBI:16304"/>
    </ligand>
</feature>
<feature type="binding site" evidence="9">
    <location>
        <position position="259"/>
    </location>
    <ligand>
        <name>[4Fe-4S] cluster</name>
        <dbReference type="ChEBI" id="CHEBI:49883"/>
        <label>1</label>
    </ligand>
</feature>
<dbReference type="Pfam" id="PF13484">
    <property type="entry name" value="Fer4_16"/>
    <property type="match status" value="1"/>
</dbReference>
<feature type="binding site" evidence="9">
    <location>
        <position position="209"/>
    </location>
    <ligand>
        <name>[4Fe-4S] cluster</name>
        <dbReference type="ChEBI" id="CHEBI:49883"/>
        <label>2</label>
    </ligand>
</feature>
<name>A0ABT5I9B8_VOGIN</name>
<keyword evidence="2 9" id="KW-0963">Cytoplasm</keyword>
<evidence type="ECO:0000256" key="4">
    <source>
        <dbReference type="ARBA" id="ARBA00022723"/>
    </source>
</evidence>
<feature type="binding site" evidence="9">
    <location>
        <position position="225"/>
    </location>
    <ligand>
        <name>[4Fe-4S] cluster</name>
        <dbReference type="ChEBI" id="CHEBI:49883"/>
        <label>2</label>
    </ligand>
</feature>
<comment type="caution">
    <text evidence="11">The sequence shown here is derived from an EMBL/GenBank/DDBJ whole genome shotgun (WGS) entry which is preliminary data.</text>
</comment>
<keyword evidence="7 9" id="KW-0408">Iron</keyword>
<comment type="cofactor">
    <cofactor evidence="9">
        <name>[4Fe-4S] cluster</name>
        <dbReference type="ChEBI" id="CHEBI:49883"/>
    </cofactor>
    <text evidence="9">Binds 2 [4Fe-4S] clusters per monomer.</text>
</comment>
<comment type="pathway">
    <text evidence="9">tRNA modification; tRNA-queuosine biosynthesis.</text>
</comment>
<evidence type="ECO:0000256" key="1">
    <source>
        <dbReference type="ARBA" id="ARBA00022485"/>
    </source>
</evidence>
<evidence type="ECO:0000256" key="7">
    <source>
        <dbReference type="ARBA" id="ARBA00023004"/>
    </source>
</evidence>
<keyword evidence="8 9" id="KW-0411">Iron-sulfur</keyword>
<comment type="similarity">
    <text evidence="9">Belongs to the QueG family.</text>
</comment>
<dbReference type="RefSeq" id="WP_272803820.1">
    <property type="nucleotide sequence ID" value="NZ_JAQQKY010000009.1"/>
</dbReference>
<keyword evidence="12" id="KW-1185">Reference proteome</keyword>
<evidence type="ECO:0000259" key="10">
    <source>
        <dbReference type="PROSITE" id="PS51379"/>
    </source>
</evidence>
<dbReference type="HAMAP" id="MF_00916">
    <property type="entry name" value="QueG"/>
    <property type="match status" value="1"/>
</dbReference>
<dbReference type="GO" id="GO:0052693">
    <property type="term" value="F:epoxyqueuosine reductase activity"/>
    <property type="evidence" value="ECO:0007669"/>
    <property type="project" value="UniProtKB-EC"/>
</dbReference>
<dbReference type="Pfam" id="PF08331">
    <property type="entry name" value="QueG_DUF1730"/>
    <property type="match status" value="1"/>
</dbReference>
<evidence type="ECO:0000256" key="9">
    <source>
        <dbReference type="HAMAP-Rule" id="MF_00916"/>
    </source>
</evidence>
<comment type="function">
    <text evidence="9">Catalyzes the conversion of epoxyqueuosine (oQ) to queuosine (Q), which is a hypermodified base found in the wobble positions of tRNA(Asp), tRNA(Asn), tRNA(His) and tRNA(Tyr).</text>
</comment>
<keyword evidence="5 9" id="KW-0671">Queuosine biosynthesis</keyword>
<dbReference type="InterPro" id="IPR017900">
    <property type="entry name" value="4Fe4S_Fe_S_CS"/>
</dbReference>
<dbReference type="InterPro" id="IPR017896">
    <property type="entry name" value="4Fe4S_Fe-S-bd"/>
</dbReference>
<accession>A0ABT5I9B8</accession>
<dbReference type="EC" id="1.17.99.6" evidence="9"/>
<comment type="subcellular location">
    <subcellularLocation>
        <location evidence="9">Cytoplasm</location>
    </subcellularLocation>
</comment>
<keyword evidence="3 9" id="KW-0819">tRNA processing</keyword>
<dbReference type="PROSITE" id="PS00198">
    <property type="entry name" value="4FE4S_FER_1"/>
    <property type="match status" value="1"/>
</dbReference>
<dbReference type="InterPro" id="IPR004453">
    <property type="entry name" value="QueG"/>
</dbReference>
<protein>
    <recommendedName>
        <fullName evidence="9">Epoxyqueuosine reductase</fullName>
        <ecNumber evidence="9">1.17.99.6</ecNumber>
    </recommendedName>
    <alternativeName>
        <fullName evidence="9">Queuosine biosynthesis protein QueG</fullName>
    </alternativeName>
</protein>
<sequence>MSEISCKSENYRQLASQIKGWAKELGFADARITRAALPAEAEASLLAWLAAGNHGEMAYMARHGVLRVRPAELVPGTVRVISLRMHYWPAAARAAEAVLADGSRAYLSRYALGRDYHKVVRNRLQKLADRITQAVGEHGYRVFTDSAPLAEVALAAQAGQGWRGKHTLLLNKKQGSLFFLGEILTDLPLPEDGSEDGHCGSCTRCLDVCPTGAIVAPYQVDARRCISYLTIELKGAIPEPLRPLIGNRVYGCDDCQLVCPWNRFVVHTREDDFVVRHGLDDVSLLELFCWDEATFGSRMAGSPIYRIGYAKWLSNLAIGLGNAPYAAEIVVALQQRQDHAEEVVRESVAWALAQQQDRT</sequence>
<dbReference type="NCBIfam" id="TIGR00276">
    <property type="entry name" value="tRNA epoxyqueuosine(34) reductase QueG"/>
    <property type="match status" value="1"/>
</dbReference>
<feature type="binding site" evidence="9">
    <location>
        <position position="202"/>
    </location>
    <ligand>
        <name>[4Fe-4S] cluster</name>
        <dbReference type="ChEBI" id="CHEBI:49883"/>
        <label>1</label>
    </ligand>
</feature>
<feature type="binding site" evidence="9">
    <location>
        <position position="205"/>
    </location>
    <ligand>
        <name>[4Fe-4S] cluster</name>
        <dbReference type="ChEBI" id="CHEBI:49883"/>
        <label>1</label>
    </ligand>
</feature>
<dbReference type="Gene3D" id="3.30.70.20">
    <property type="match status" value="1"/>
</dbReference>
<dbReference type="Proteomes" id="UP001221566">
    <property type="component" value="Unassembled WGS sequence"/>
</dbReference>
<keyword evidence="4 9" id="KW-0479">Metal-binding</keyword>
<evidence type="ECO:0000313" key="11">
    <source>
        <dbReference type="EMBL" id="MDC7692051.1"/>
    </source>
</evidence>
<dbReference type="PANTHER" id="PTHR30002:SF4">
    <property type="entry name" value="EPOXYQUEUOSINE REDUCTASE"/>
    <property type="match status" value="1"/>
</dbReference>
<feature type="binding site" evidence="9">
    <location>
        <begin position="252"/>
        <end position="253"/>
    </location>
    <ligand>
        <name>cob(II)alamin</name>
        <dbReference type="ChEBI" id="CHEBI:16304"/>
    </ligand>
</feature>
<feature type="domain" description="4Fe-4S ferredoxin-type" evidence="10">
    <location>
        <begin position="188"/>
        <end position="219"/>
    </location>
</feature>
<reference evidence="11 12" key="1">
    <citation type="submission" date="2023-01" db="EMBL/GenBank/DDBJ databases">
        <title>Novel species of the genus Vogesella isolated from rivers.</title>
        <authorList>
            <person name="Lu H."/>
        </authorList>
    </citation>
    <scope>NUCLEOTIDE SEQUENCE [LARGE SCALE GENOMIC DNA]</scope>
    <source>
        <strain evidence="11 12">SH7W</strain>
    </source>
</reference>
<feature type="binding site" evidence="9">
    <location>
        <position position="227"/>
    </location>
    <ligand>
        <name>cob(II)alamin</name>
        <dbReference type="ChEBI" id="CHEBI:16304"/>
    </ligand>
</feature>
<feature type="binding site" evidence="9">
    <location>
        <position position="255"/>
    </location>
    <ligand>
        <name>[4Fe-4S] cluster</name>
        <dbReference type="ChEBI" id="CHEBI:49883"/>
        <label>2</label>
    </ligand>
</feature>
<gene>
    <name evidence="9 11" type="primary">queG</name>
    <name evidence="11" type="ORF">PQU93_14855</name>
</gene>
<feature type="binding site" evidence="9">
    <location>
        <position position="252"/>
    </location>
    <ligand>
        <name>[4Fe-4S] cluster</name>
        <dbReference type="ChEBI" id="CHEBI:49883"/>
        <label>2</label>
    </ligand>
</feature>
<dbReference type="InterPro" id="IPR013542">
    <property type="entry name" value="QueG_DUF1730"/>
</dbReference>
<evidence type="ECO:0000313" key="12">
    <source>
        <dbReference type="Proteomes" id="UP001221566"/>
    </source>
</evidence>
<dbReference type="SUPFAM" id="SSF46548">
    <property type="entry name" value="alpha-helical ferredoxin"/>
    <property type="match status" value="1"/>
</dbReference>
<keyword evidence="6 9" id="KW-0560">Oxidoreductase</keyword>
<feature type="binding site" evidence="9">
    <location>
        <position position="199"/>
    </location>
    <ligand>
        <name>[4Fe-4S] cluster</name>
        <dbReference type="ChEBI" id="CHEBI:49883"/>
        <label>1</label>
    </ligand>
</feature>
<comment type="cofactor">
    <cofactor evidence="9">
        <name>cob(II)alamin</name>
        <dbReference type="ChEBI" id="CHEBI:16304"/>
    </cofactor>
</comment>
<dbReference type="EMBL" id="JAQQKY010000009">
    <property type="protein sequence ID" value="MDC7692051.1"/>
    <property type="molecule type" value="Genomic_DNA"/>
</dbReference>
<feature type="binding site" evidence="9">
    <location>
        <position position="234"/>
    </location>
    <ligand>
        <name>tRNA</name>
        <dbReference type="ChEBI" id="CHEBI:17843"/>
    </ligand>
</feature>
<keyword evidence="9" id="KW-0846">Cobalamin</keyword>
<evidence type="ECO:0000256" key="3">
    <source>
        <dbReference type="ARBA" id="ARBA00022694"/>
    </source>
</evidence>
<feature type="binding site" evidence="9">
    <location>
        <position position="169"/>
    </location>
    <ligand>
        <name>cob(II)alamin</name>
        <dbReference type="ChEBI" id="CHEBI:16304"/>
    </ligand>
</feature>
<evidence type="ECO:0000256" key="2">
    <source>
        <dbReference type="ARBA" id="ARBA00022490"/>
    </source>
</evidence>
<keyword evidence="1 9" id="KW-0004">4Fe-4S</keyword>